<dbReference type="STRING" id="182217.HCW_01545"/>
<evidence type="ECO:0000313" key="8">
    <source>
        <dbReference type="EMBL" id="AFI03594.1"/>
    </source>
</evidence>
<accession>I0EKX5</accession>
<keyword evidence="3" id="KW-0540">Nuclease</keyword>
<protein>
    <recommendedName>
        <fullName evidence="6">Exodeoxyribonuclease VII small subunit</fullName>
        <ecNumber evidence="6">3.1.11.6</ecNumber>
    </recommendedName>
</protein>
<dbReference type="Proteomes" id="UP000005010">
    <property type="component" value="Chromosome"/>
</dbReference>
<dbReference type="Gene3D" id="1.10.287.1040">
    <property type="entry name" value="Exonuclease VII, small subunit"/>
    <property type="match status" value="1"/>
</dbReference>
<dbReference type="SUPFAM" id="SSF116842">
    <property type="entry name" value="XseB-like"/>
    <property type="match status" value="1"/>
</dbReference>
<dbReference type="AlphaFoldDB" id="I0EKX5"/>
<dbReference type="NCBIfam" id="TIGR01280">
    <property type="entry name" value="xseB"/>
    <property type="match status" value="1"/>
</dbReference>
<evidence type="ECO:0000256" key="7">
    <source>
        <dbReference type="SAM" id="MobiDB-lite"/>
    </source>
</evidence>
<evidence type="ECO:0000256" key="2">
    <source>
        <dbReference type="ARBA" id="ARBA00022490"/>
    </source>
</evidence>
<organism evidence="8 9">
    <name type="scientific">Helicobacter cetorum (strain ATCC BAA-429 / MIT 00-7128)</name>
    <dbReference type="NCBI Taxonomy" id="182217"/>
    <lineage>
        <taxon>Bacteria</taxon>
        <taxon>Pseudomonadati</taxon>
        <taxon>Campylobacterota</taxon>
        <taxon>Epsilonproteobacteria</taxon>
        <taxon>Campylobacterales</taxon>
        <taxon>Helicobacteraceae</taxon>
        <taxon>Helicobacter</taxon>
    </lineage>
</organism>
<dbReference type="HOGENOM" id="CLU_145918_6_0_7"/>
<dbReference type="KEGG" id="hce:HCW_01545"/>
<dbReference type="GO" id="GO:0008855">
    <property type="term" value="F:exodeoxyribonuclease VII activity"/>
    <property type="evidence" value="ECO:0007669"/>
    <property type="project" value="UniProtKB-UniRule"/>
</dbReference>
<feature type="compositionally biased region" description="Basic and acidic residues" evidence="7">
    <location>
        <begin position="1"/>
        <end position="11"/>
    </location>
</feature>
<evidence type="ECO:0000256" key="1">
    <source>
        <dbReference type="ARBA" id="ARBA00009998"/>
    </source>
</evidence>
<dbReference type="PATRIC" id="fig|182217.3.peg.322"/>
<reference evidence="9" key="1">
    <citation type="submission" date="2012-04" db="EMBL/GenBank/DDBJ databases">
        <title>Complete genome sequence of Helicobacter cetorum strain MIT 00-7128.</title>
        <authorList>
            <person name="Kersulyte D."/>
            <person name="Berg D.E."/>
        </authorList>
    </citation>
    <scope>NUCLEOTIDE SEQUENCE [LARGE SCALE GENOMIC DNA]</scope>
    <source>
        <strain evidence="9">MIT 00-7128</strain>
    </source>
</reference>
<evidence type="ECO:0000256" key="4">
    <source>
        <dbReference type="ARBA" id="ARBA00022801"/>
    </source>
</evidence>
<evidence type="ECO:0000313" key="9">
    <source>
        <dbReference type="Proteomes" id="UP000005010"/>
    </source>
</evidence>
<dbReference type="InterPro" id="IPR037004">
    <property type="entry name" value="Exonuc_VII_ssu_sf"/>
</dbReference>
<dbReference type="Pfam" id="PF02609">
    <property type="entry name" value="Exonuc_VII_S"/>
    <property type="match status" value="1"/>
</dbReference>
<keyword evidence="9" id="KW-1185">Reference proteome</keyword>
<evidence type="ECO:0000256" key="6">
    <source>
        <dbReference type="NCBIfam" id="TIGR01280"/>
    </source>
</evidence>
<keyword evidence="5" id="KW-0269">Exonuclease</keyword>
<evidence type="ECO:0000256" key="5">
    <source>
        <dbReference type="ARBA" id="ARBA00022839"/>
    </source>
</evidence>
<keyword evidence="2" id="KW-0963">Cytoplasm</keyword>
<dbReference type="GO" id="GO:0009318">
    <property type="term" value="C:exodeoxyribonuclease VII complex"/>
    <property type="evidence" value="ECO:0007669"/>
    <property type="project" value="UniProtKB-UniRule"/>
</dbReference>
<dbReference type="GO" id="GO:0006308">
    <property type="term" value="P:DNA catabolic process"/>
    <property type="evidence" value="ECO:0007669"/>
    <property type="project" value="UniProtKB-UniRule"/>
</dbReference>
<dbReference type="InterPro" id="IPR003761">
    <property type="entry name" value="Exonuc_VII_S"/>
</dbReference>
<evidence type="ECO:0000256" key="3">
    <source>
        <dbReference type="ARBA" id="ARBA00022722"/>
    </source>
</evidence>
<gene>
    <name evidence="8" type="ordered locus">HCW_01545</name>
</gene>
<keyword evidence="4 8" id="KW-0378">Hydrolase</keyword>
<name>I0EKX5_HELC0</name>
<dbReference type="EMBL" id="CP003479">
    <property type="protein sequence ID" value="AFI03594.1"/>
    <property type="molecule type" value="Genomic_DNA"/>
</dbReference>
<comment type="similarity">
    <text evidence="1">Belongs to the XseB family.</text>
</comment>
<feature type="region of interest" description="Disordered" evidence="7">
    <location>
        <begin position="1"/>
        <end position="20"/>
    </location>
</feature>
<sequence>MENRLFEVEKSPKRKSASKTKSFEEYIQALEQVLERLNSAELPLKEGIELYQQGMQELTLAQKLLEEAHKEYEKFQTLD</sequence>
<dbReference type="eggNOG" id="COG1722">
    <property type="taxonomic scope" value="Bacteria"/>
</dbReference>
<proteinExistence type="inferred from homology"/>
<dbReference type="EC" id="3.1.11.6" evidence="6"/>
<dbReference type="RefSeq" id="WP_014660467.1">
    <property type="nucleotide sequence ID" value="NC_017737.1"/>
</dbReference>